<sequence>MSLNVISDRRSRSPLCKTCFIFFTVPHNVSTPGILINNPHSPSISKLQIKDARIRSDFPLTFNIHKRHWNLPNPVWRDSTTLANSIYDKSVDYTLLPYDADDWKSLEFQGKRSRHNEFGISCSTESATSRNLVQKWHQDWLEKHQACKSSKAWVPTRLVKIYDAHFRVIRNVDHDSEPYSYVALSHCWGRTNILKLTAATKNDLFQGTPISRLPKTFRDAITVCRWLGYPYIWIDSLWIIQDSNEDWTTEAYMMTDVYGNSALAIVAAYARDGTEGLFCNRHPPGTKAPIIDCSWGPNSKPEPYCLVDHRLWMSSVENSHLSSRAWTVQERFLSTKRLYFTEHQIFYRCATHEVCESFPAGDTPSQLIENTALQSVKSNLEPREKWVRATEVYSRACLTKDTDKIVAVAGIAENLGAALGDEYLVGLWRSNLVHELLWRSSSNGGDQSRPDPCLAPTLSWMAVKGVGVDINSTICSSGCNHHINIIHASVDLVDPSRPTGDIHQGSGILQIRGSLKQVYWSPRKYSDGDWRKYQITFEGEQKGALTTTHPDYLEDSLTDRRIFLLPVLSREEGQSIECLVLTPVIEQARIYERVGHYTMSSDNRGDWYLFRQRKKGNDSVPWQGSWLGYSDWERSPKADLCII</sequence>
<dbReference type="OrthoDB" id="5362512at2759"/>
<feature type="domain" description="Heterokaryon incompatibility" evidence="1">
    <location>
        <begin position="181"/>
        <end position="330"/>
    </location>
</feature>
<dbReference type="InterPro" id="IPR010730">
    <property type="entry name" value="HET"/>
</dbReference>
<gene>
    <name evidence="2" type="ORF">FOYG_09177</name>
</gene>
<dbReference type="PANTHER" id="PTHR33112">
    <property type="entry name" value="DOMAIN PROTEIN, PUTATIVE-RELATED"/>
    <property type="match status" value="1"/>
</dbReference>
<dbReference type="Pfam" id="PF06985">
    <property type="entry name" value="HET"/>
    <property type="match status" value="1"/>
</dbReference>
<evidence type="ECO:0000313" key="3">
    <source>
        <dbReference type="Proteomes" id="UP000030753"/>
    </source>
</evidence>
<accession>W9I499</accession>
<organism evidence="2 3">
    <name type="scientific">Fusarium oxysporum NRRL 32931</name>
    <dbReference type="NCBI Taxonomy" id="660029"/>
    <lineage>
        <taxon>Eukaryota</taxon>
        <taxon>Fungi</taxon>
        <taxon>Dikarya</taxon>
        <taxon>Ascomycota</taxon>
        <taxon>Pezizomycotina</taxon>
        <taxon>Sordariomycetes</taxon>
        <taxon>Hypocreomycetidae</taxon>
        <taxon>Hypocreales</taxon>
        <taxon>Nectriaceae</taxon>
        <taxon>Fusarium</taxon>
        <taxon>Fusarium oxysporum species complex</taxon>
    </lineage>
</organism>
<name>W9I499_FUSOX</name>
<dbReference type="Proteomes" id="UP000030753">
    <property type="component" value="Unassembled WGS sequence"/>
</dbReference>
<evidence type="ECO:0000259" key="1">
    <source>
        <dbReference type="Pfam" id="PF06985"/>
    </source>
</evidence>
<reference evidence="2 3" key="1">
    <citation type="submission" date="2011-06" db="EMBL/GenBank/DDBJ databases">
        <title>The Genome Sequence of Fusarium oxysporum FOSC 3-a.</title>
        <authorList>
            <consortium name="The Broad Institute Genome Sequencing Platform"/>
            <person name="Ma L.-J."/>
            <person name="Gale L.R."/>
            <person name="Schwartz D.C."/>
            <person name="Zhou S."/>
            <person name="Corby-Kistler H."/>
            <person name="Young S.K."/>
            <person name="Zeng Q."/>
            <person name="Gargeya S."/>
            <person name="Fitzgerald M."/>
            <person name="Haas B."/>
            <person name="Abouelleil A."/>
            <person name="Alvarado L."/>
            <person name="Arachchi H.M."/>
            <person name="Berlin A."/>
            <person name="Brown A."/>
            <person name="Chapman S.B."/>
            <person name="Chen Z."/>
            <person name="Dunbar C."/>
            <person name="Freedman E."/>
            <person name="Gearin G."/>
            <person name="Gellesch M."/>
            <person name="Goldberg J."/>
            <person name="Griggs A."/>
            <person name="Gujja S."/>
            <person name="Heiman D."/>
            <person name="Howarth C."/>
            <person name="Larson L."/>
            <person name="Lui A."/>
            <person name="MacDonald P.J.P."/>
            <person name="Mehta T."/>
            <person name="Montmayeur A."/>
            <person name="Murphy C."/>
            <person name="Neiman D."/>
            <person name="Pearson M."/>
            <person name="Priest M."/>
            <person name="Roberts A."/>
            <person name="Saif S."/>
            <person name="Shea T."/>
            <person name="Shenoy N."/>
            <person name="Sisk P."/>
            <person name="Stolte C."/>
            <person name="Sykes S."/>
            <person name="Wortman J."/>
            <person name="Nusbaum C."/>
            <person name="Birren B."/>
        </authorList>
    </citation>
    <scope>NUCLEOTIDE SEQUENCE [LARGE SCALE GENOMIC DNA]</scope>
    <source>
        <strain evidence="3">FOSC 3-a</strain>
    </source>
</reference>
<dbReference type="PANTHER" id="PTHR33112:SF16">
    <property type="entry name" value="HETEROKARYON INCOMPATIBILITY DOMAIN-CONTAINING PROTEIN"/>
    <property type="match status" value="1"/>
</dbReference>
<dbReference type="AlphaFoldDB" id="W9I499"/>
<protein>
    <recommendedName>
        <fullName evidence="1">Heterokaryon incompatibility domain-containing protein</fullName>
    </recommendedName>
</protein>
<dbReference type="EMBL" id="JH717844">
    <property type="protein sequence ID" value="EWY87784.1"/>
    <property type="molecule type" value="Genomic_DNA"/>
</dbReference>
<evidence type="ECO:0000313" key="2">
    <source>
        <dbReference type="EMBL" id="EWY87784.1"/>
    </source>
</evidence>
<dbReference type="HOGENOM" id="CLU_002639_3_0_1"/>
<proteinExistence type="predicted"/>